<dbReference type="Proteomes" id="UP000518300">
    <property type="component" value="Unassembled WGS sequence"/>
</dbReference>
<dbReference type="EMBL" id="JABBJJ010000263">
    <property type="protein sequence ID" value="NMO20694.1"/>
    <property type="molecule type" value="Genomic_DNA"/>
</dbReference>
<reference evidence="1 2" key="1">
    <citation type="submission" date="2020-04" db="EMBL/GenBank/DDBJ databases">
        <title>Draft genome of Pyxidicoccus fallax type strain.</title>
        <authorList>
            <person name="Whitworth D.E."/>
        </authorList>
    </citation>
    <scope>NUCLEOTIDE SEQUENCE [LARGE SCALE GENOMIC DNA]</scope>
    <source>
        <strain evidence="1 2">DSM 14698</strain>
    </source>
</reference>
<sequence>MLAPWMVLMVACAGTPDRSPRGPYRLDSATQACTKRPELCARMVGEEALVPTARTVGVVASAAKTGVVVLRVLDVATRDRVEEALVNCAEYARSKVLLDHLNGVPPTAKQCGEFVEDPASGRRITRAMLLGCLMHEEALACTREALDERLPRRFSLEQRYRYDPASGAVHPVSAEEAHSLLRRGCGYELKGTLVPDVVIHLGEPHQVQSIYDFKFPCVSSDDIPRWREYEAGHPYYPFNQGNMYEKAFGSEVFRVVPRIGIVR</sequence>
<organism evidence="1 2">
    <name type="scientific">Pyxidicoccus fallax</name>
    <dbReference type="NCBI Taxonomy" id="394095"/>
    <lineage>
        <taxon>Bacteria</taxon>
        <taxon>Pseudomonadati</taxon>
        <taxon>Myxococcota</taxon>
        <taxon>Myxococcia</taxon>
        <taxon>Myxococcales</taxon>
        <taxon>Cystobacterineae</taxon>
        <taxon>Myxococcaceae</taxon>
        <taxon>Pyxidicoccus</taxon>
    </lineage>
</organism>
<dbReference type="AlphaFoldDB" id="A0A848LTH1"/>
<name>A0A848LTH1_9BACT</name>
<protein>
    <submittedName>
        <fullName evidence="1">Uncharacterized protein</fullName>
    </submittedName>
</protein>
<comment type="caution">
    <text evidence="1">The sequence shown here is derived from an EMBL/GenBank/DDBJ whole genome shotgun (WGS) entry which is preliminary data.</text>
</comment>
<gene>
    <name evidence="1" type="ORF">HG543_38455</name>
</gene>
<keyword evidence="2" id="KW-1185">Reference proteome</keyword>
<evidence type="ECO:0000313" key="1">
    <source>
        <dbReference type="EMBL" id="NMO20694.1"/>
    </source>
</evidence>
<accession>A0A848LTH1</accession>
<dbReference type="RefSeq" id="WP_169349908.1">
    <property type="nucleotide sequence ID" value="NZ_JABBJJ010000263.1"/>
</dbReference>
<proteinExistence type="predicted"/>
<evidence type="ECO:0000313" key="2">
    <source>
        <dbReference type="Proteomes" id="UP000518300"/>
    </source>
</evidence>